<dbReference type="AlphaFoldDB" id="A0A140DUV9"/>
<dbReference type="GO" id="GO:0005384">
    <property type="term" value="F:manganese ion transmembrane transporter activity"/>
    <property type="evidence" value="ECO:0007669"/>
    <property type="project" value="UniProtKB-UniRule"/>
</dbReference>
<dbReference type="RefSeq" id="WP_067556816.1">
    <property type="nucleotide sequence ID" value="NZ_CAMTBT010000033.1"/>
</dbReference>
<dbReference type="Proteomes" id="UP000069771">
    <property type="component" value="Chromosome"/>
</dbReference>
<evidence type="ECO:0000256" key="5">
    <source>
        <dbReference type="ARBA" id="ARBA00023065"/>
    </source>
</evidence>
<dbReference type="HAMAP" id="MF_01521">
    <property type="entry name" value="MntP_pump"/>
    <property type="match status" value="1"/>
</dbReference>
<name>A0A140DUV9_9FIRM</name>
<dbReference type="PANTHER" id="PTHR35529">
    <property type="entry name" value="MANGANESE EFFLUX PUMP MNTP-RELATED"/>
    <property type="match status" value="1"/>
</dbReference>
<evidence type="ECO:0000256" key="7">
    <source>
        <dbReference type="ARBA" id="ARBA00023211"/>
    </source>
</evidence>
<comment type="function">
    <text evidence="8">Probably functions as a manganese efflux pump.</text>
</comment>
<feature type="transmembrane region" description="Helical" evidence="8">
    <location>
        <begin position="132"/>
        <end position="154"/>
    </location>
</feature>
<dbReference type="GO" id="GO:0005886">
    <property type="term" value="C:plasma membrane"/>
    <property type="evidence" value="ECO:0007669"/>
    <property type="project" value="UniProtKB-SubCell"/>
</dbReference>
<dbReference type="STRING" id="1702221.AALO17_13020"/>
<keyword evidence="1 8" id="KW-0813">Transport</keyword>
<keyword evidence="6 8" id="KW-0472">Membrane</keyword>
<evidence type="ECO:0000256" key="6">
    <source>
        <dbReference type="ARBA" id="ARBA00023136"/>
    </source>
</evidence>
<comment type="similarity">
    <text evidence="8">Belongs to the MntP (TC 9.B.29) family.</text>
</comment>
<accession>A0A140DUV9</accession>
<evidence type="ECO:0000313" key="10">
    <source>
        <dbReference type="Proteomes" id="UP000069771"/>
    </source>
</evidence>
<keyword evidence="5 8" id="KW-0406">Ion transport</keyword>
<evidence type="ECO:0000313" key="9">
    <source>
        <dbReference type="EMBL" id="AMK54436.1"/>
    </source>
</evidence>
<dbReference type="InterPro" id="IPR003810">
    <property type="entry name" value="Mntp/YtaF"/>
</dbReference>
<dbReference type="PANTHER" id="PTHR35529:SF1">
    <property type="entry name" value="MANGANESE EFFLUX PUMP MNTP-RELATED"/>
    <property type="match status" value="1"/>
</dbReference>
<feature type="transmembrane region" description="Helical" evidence="8">
    <location>
        <begin position="72"/>
        <end position="90"/>
    </location>
</feature>
<dbReference type="InterPro" id="IPR022929">
    <property type="entry name" value="Put_MntP"/>
</dbReference>
<comment type="caution">
    <text evidence="8">Lacks conserved residue(s) required for the propagation of feature annotation.</text>
</comment>
<evidence type="ECO:0000256" key="4">
    <source>
        <dbReference type="ARBA" id="ARBA00022989"/>
    </source>
</evidence>
<dbReference type="KEGG" id="fro:AALO17_13020"/>
<gene>
    <name evidence="8" type="primary">mntP</name>
    <name evidence="9" type="ORF">AALO17_13020</name>
</gene>
<keyword evidence="3 8" id="KW-0812">Transmembrane</keyword>
<evidence type="ECO:0000256" key="1">
    <source>
        <dbReference type="ARBA" id="ARBA00022448"/>
    </source>
</evidence>
<keyword evidence="4 8" id="KW-1133">Transmembrane helix</keyword>
<protein>
    <recommendedName>
        <fullName evidence="8">Putative manganese efflux pump MntP</fullName>
    </recommendedName>
</protein>
<keyword evidence="7 8" id="KW-0464">Manganese</keyword>
<dbReference type="EMBL" id="CP011391">
    <property type="protein sequence ID" value="AMK54436.1"/>
    <property type="molecule type" value="Genomic_DNA"/>
</dbReference>
<proteinExistence type="inferred from homology"/>
<evidence type="ECO:0000256" key="2">
    <source>
        <dbReference type="ARBA" id="ARBA00022475"/>
    </source>
</evidence>
<keyword evidence="2 8" id="KW-1003">Cell membrane</keyword>
<organism evidence="9 10">
    <name type="scientific">Faecalibaculum rodentium</name>
    <dbReference type="NCBI Taxonomy" id="1702221"/>
    <lineage>
        <taxon>Bacteria</taxon>
        <taxon>Bacillati</taxon>
        <taxon>Bacillota</taxon>
        <taxon>Erysipelotrichia</taxon>
        <taxon>Erysipelotrichales</taxon>
        <taxon>Erysipelotrichaceae</taxon>
        <taxon>Faecalibaculum</taxon>
    </lineage>
</organism>
<feature type="transmembrane region" description="Helical" evidence="8">
    <location>
        <begin position="37"/>
        <end position="60"/>
    </location>
</feature>
<dbReference type="OrthoDB" id="9811590at2"/>
<evidence type="ECO:0000256" key="3">
    <source>
        <dbReference type="ARBA" id="ARBA00022692"/>
    </source>
</evidence>
<evidence type="ECO:0000256" key="8">
    <source>
        <dbReference type="HAMAP-Rule" id="MF_01521"/>
    </source>
</evidence>
<keyword evidence="10" id="KW-1185">Reference proteome</keyword>
<reference evidence="9 10" key="1">
    <citation type="journal article" date="2016" name="Gut Pathog.">
        <title>Whole genome sequencing of "Faecalibaculum rodentium" ALO17, isolated from C57BL/6J laboratory mouse feces.</title>
        <authorList>
            <person name="Lim S."/>
            <person name="Chang D.H."/>
            <person name="Ahn S."/>
            <person name="Kim B.C."/>
        </authorList>
    </citation>
    <scope>NUCLEOTIDE SEQUENCE [LARGE SCALE GENOMIC DNA]</scope>
    <source>
        <strain evidence="9 10">Alo17</strain>
    </source>
</reference>
<sequence>MSSLLVTALILGAGLAMDAFSVSLADGLNEPHMPGARMIFISGLFGFFQFIMPLAGWLCVHAIARLFQGFQPFIPWISLILLVWIGIDMIRESGSRQKPAVTISALAIQGIATSIDALSVGFTISAYSWSEALPFCLVIGVVTWIICLAGLWIGKRFGVRLARTSGLAGGVLLICIGLEIFIRGLF</sequence>
<comment type="subcellular location">
    <subcellularLocation>
        <location evidence="8">Cell membrane</location>
        <topology evidence="8">Multi-pass membrane protein</topology>
    </subcellularLocation>
</comment>
<dbReference type="GeneID" id="78478028"/>
<dbReference type="Pfam" id="PF02659">
    <property type="entry name" value="Mntp"/>
    <property type="match status" value="1"/>
</dbReference>
<dbReference type="PATRIC" id="fig|1702221.3.peg.1256"/>
<feature type="transmembrane region" description="Helical" evidence="8">
    <location>
        <begin position="166"/>
        <end position="185"/>
    </location>
</feature>